<dbReference type="EMBL" id="UINC01157518">
    <property type="protein sequence ID" value="SVD54552.1"/>
    <property type="molecule type" value="Genomic_DNA"/>
</dbReference>
<sequence length="94" mass="10502">VKKYLLFSFFLLHSYTVQGTGINLDQGKILTCSEIFNACPACTDNQWLLPFEKFSNSADAIEVEADQSDIIDKDNYLITGNVRLTTDSNFLAAD</sequence>
<feature type="non-terminal residue" evidence="1">
    <location>
        <position position="1"/>
    </location>
</feature>
<dbReference type="AlphaFoldDB" id="A0A382W6V9"/>
<organism evidence="1">
    <name type="scientific">marine metagenome</name>
    <dbReference type="NCBI Taxonomy" id="408172"/>
    <lineage>
        <taxon>unclassified sequences</taxon>
        <taxon>metagenomes</taxon>
        <taxon>ecological metagenomes</taxon>
    </lineage>
</organism>
<reference evidence="1" key="1">
    <citation type="submission" date="2018-05" db="EMBL/GenBank/DDBJ databases">
        <authorList>
            <person name="Lanie J.A."/>
            <person name="Ng W.-L."/>
            <person name="Kazmierczak K.M."/>
            <person name="Andrzejewski T.M."/>
            <person name="Davidsen T.M."/>
            <person name="Wayne K.J."/>
            <person name="Tettelin H."/>
            <person name="Glass J.I."/>
            <person name="Rusch D."/>
            <person name="Podicherti R."/>
            <person name="Tsui H.-C.T."/>
            <person name="Winkler M.E."/>
        </authorList>
    </citation>
    <scope>NUCLEOTIDE SEQUENCE</scope>
</reference>
<evidence type="ECO:0000313" key="1">
    <source>
        <dbReference type="EMBL" id="SVD54552.1"/>
    </source>
</evidence>
<accession>A0A382W6V9</accession>
<name>A0A382W6V9_9ZZZZ</name>
<feature type="non-terminal residue" evidence="1">
    <location>
        <position position="94"/>
    </location>
</feature>
<gene>
    <name evidence="1" type="ORF">METZ01_LOCUS407406</name>
</gene>
<protein>
    <submittedName>
        <fullName evidence="1">Uncharacterized protein</fullName>
    </submittedName>
</protein>
<proteinExistence type="predicted"/>